<gene>
    <name evidence="3" type="ORF">ON006_01185</name>
</gene>
<dbReference type="EMBL" id="CP112998">
    <property type="protein sequence ID" value="WAC12582.1"/>
    <property type="molecule type" value="Genomic_DNA"/>
</dbReference>
<evidence type="ECO:0000313" key="4">
    <source>
        <dbReference type="Proteomes" id="UP001164653"/>
    </source>
</evidence>
<organism evidence="3 4">
    <name type="scientific">Dyadobacter pollutisoli</name>
    <dbReference type="NCBI Taxonomy" id="2910158"/>
    <lineage>
        <taxon>Bacteria</taxon>
        <taxon>Pseudomonadati</taxon>
        <taxon>Bacteroidota</taxon>
        <taxon>Cytophagia</taxon>
        <taxon>Cytophagales</taxon>
        <taxon>Spirosomataceae</taxon>
        <taxon>Dyadobacter</taxon>
    </lineage>
</organism>
<protein>
    <submittedName>
        <fullName evidence="3">SDR family NAD(P)-dependent oxidoreductase</fullName>
    </submittedName>
</protein>
<evidence type="ECO:0000256" key="1">
    <source>
        <dbReference type="ARBA" id="ARBA00006484"/>
    </source>
</evidence>
<accession>A0A9E8NE10</accession>
<sequence length="216" mass="24565">MNFSVIRGADTIWGHTFAIQLAKQKRHLILLGKQISVLEARRDQILEHSEVQVHCFEADDTDTRSIMAVAEHINTYFEVDMLVNYTETGFDQKLVDYDIFNLEKKLKTNYATGTLYTHQLLPNLTLHGQAYILDLWCSETPATAWEQALVVFNMRFSDYLNSELQDSGVGISSCTLQKAVDDYGMTLSEAQLSEEAADIVQRLLYNVSQACVENEK</sequence>
<dbReference type="SUPFAM" id="SSF51735">
    <property type="entry name" value="NAD(P)-binding Rossmann-fold domains"/>
    <property type="match status" value="1"/>
</dbReference>
<dbReference type="KEGG" id="dpf:ON006_01185"/>
<dbReference type="Gene3D" id="3.40.50.720">
    <property type="entry name" value="NAD(P)-binding Rossmann-like Domain"/>
    <property type="match status" value="1"/>
</dbReference>
<dbReference type="PANTHER" id="PTHR44196">
    <property type="entry name" value="DEHYDROGENASE/REDUCTASE SDR FAMILY MEMBER 7B"/>
    <property type="match status" value="1"/>
</dbReference>
<name>A0A9E8NE10_9BACT</name>
<dbReference type="Proteomes" id="UP001164653">
    <property type="component" value="Chromosome"/>
</dbReference>
<dbReference type="PANTHER" id="PTHR44196:SF1">
    <property type="entry name" value="DEHYDROGENASE_REDUCTASE SDR FAMILY MEMBER 7B"/>
    <property type="match status" value="1"/>
</dbReference>
<keyword evidence="2" id="KW-0560">Oxidoreductase</keyword>
<dbReference type="GO" id="GO:0016491">
    <property type="term" value="F:oxidoreductase activity"/>
    <property type="evidence" value="ECO:0007669"/>
    <property type="project" value="UniProtKB-KW"/>
</dbReference>
<dbReference type="AlphaFoldDB" id="A0A9E8NE10"/>
<dbReference type="Pfam" id="PF00106">
    <property type="entry name" value="adh_short"/>
    <property type="match status" value="1"/>
</dbReference>
<evidence type="ECO:0000256" key="2">
    <source>
        <dbReference type="ARBA" id="ARBA00023002"/>
    </source>
</evidence>
<dbReference type="RefSeq" id="WP_244823282.1">
    <property type="nucleotide sequence ID" value="NZ_CP112998.1"/>
</dbReference>
<reference evidence="3" key="1">
    <citation type="submission" date="2022-11" db="EMBL/GenBank/DDBJ databases">
        <title>Dyadobacter pollutisoli sp. nov., isolated from plastic dumped soil.</title>
        <authorList>
            <person name="Kim J.M."/>
            <person name="Kim K.R."/>
            <person name="Lee J.K."/>
            <person name="Hao L."/>
            <person name="Jeon C.O."/>
        </authorList>
    </citation>
    <scope>NUCLEOTIDE SEQUENCE</scope>
    <source>
        <strain evidence="3">U1</strain>
    </source>
</reference>
<dbReference type="InterPro" id="IPR036291">
    <property type="entry name" value="NAD(P)-bd_dom_sf"/>
</dbReference>
<proteinExistence type="inferred from homology"/>
<evidence type="ECO:0000313" key="3">
    <source>
        <dbReference type="EMBL" id="WAC12582.1"/>
    </source>
</evidence>
<comment type="similarity">
    <text evidence="1">Belongs to the short-chain dehydrogenases/reductases (SDR) family.</text>
</comment>
<dbReference type="InterPro" id="IPR002347">
    <property type="entry name" value="SDR_fam"/>
</dbReference>
<dbReference type="GO" id="GO:0016020">
    <property type="term" value="C:membrane"/>
    <property type="evidence" value="ECO:0007669"/>
    <property type="project" value="TreeGrafter"/>
</dbReference>
<keyword evidence="4" id="KW-1185">Reference proteome</keyword>